<dbReference type="EMBL" id="LCWV01000004">
    <property type="protein sequence ID" value="PWI73696.1"/>
    <property type="molecule type" value="Genomic_DNA"/>
</dbReference>
<dbReference type="AlphaFoldDB" id="A0A2U3EGP4"/>
<evidence type="ECO:0000256" key="2">
    <source>
        <dbReference type="ARBA" id="ARBA00022801"/>
    </source>
</evidence>
<dbReference type="GO" id="GO:0044550">
    <property type="term" value="P:secondary metabolite biosynthetic process"/>
    <property type="evidence" value="ECO:0007669"/>
    <property type="project" value="TreeGrafter"/>
</dbReference>
<feature type="region of interest" description="Disordered" evidence="3">
    <location>
        <begin position="135"/>
        <end position="167"/>
    </location>
</feature>
<dbReference type="Gene3D" id="3.40.50.1820">
    <property type="entry name" value="alpha/beta hydrolase"/>
    <property type="match status" value="1"/>
</dbReference>
<evidence type="ECO:0000256" key="1">
    <source>
        <dbReference type="ARBA" id="ARBA00005863"/>
    </source>
</evidence>
<dbReference type="PANTHER" id="PTHR48070:SF3">
    <property type="entry name" value="ESTERASE DBAE-RELATED"/>
    <property type="match status" value="1"/>
</dbReference>
<evidence type="ECO:0000313" key="5">
    <source>
        <dbReference type="EMBL" id="PWI73696.1"/>
    </source>
</evidence>
<protein>
    <submittedName>
        <fullName evidence="5">Citrinin biosynthesis oxidoreductase CtnB</fullName>
    </submittedName>
</protein>
<evidence type="ECO:0000313" key="6">
    <source>
        <dbReference type="Proteomes" id="UP000245956"/>
    </source>
</evidence>
<dbReference type="GO" id="GO:0005737">
    <property type="term" value="C:cytoplasm"/>
    <property type="evidence" value="ECO:0007669"/>
    <property type="project" value="TreeGrafter"/>
</dbReference>
<keyword evidence="2" id="KW-0378">Hydrolase</keyword>
<evidence type="ECO:0000259" key="4">
    <source>
        <dbReference type="Pfam" id="PF03959"/>
    </source>
</evidence>
<feature type="domain" description="Serine hydrolase" evidence="4">
    <location>
        <begin position="172"/>
        <end position="415"/>
    </location>
</feature>
<dbReference type="InterPro" id="IPR029058">
    <property type="entry name" value="AB_hydrolase_fold"/>
</dbReference>
<comment type="similarity">
    <text evidence="1">Belongs to the LovG family.</text>
</comment>
<reference evidence="5 6" key="1">
    <citation type="journal article" date="2016" name="Front. Microbiol.">
        <title>Genome and transcriptome sequences reveal the specific parasitism of the nematophagous Purpureocillium lilacinum 36-1.</title>
        <authorList>
            <person name="Xie J."/>
            <person name="Li S."/>
            <person name="Mo C."/>
            <person name="Xiao X."/>
            <person name="Peng D."/>
            <person name="Wang G."/>
            <person name="Xiao Y."/>
        </authorList>
    </citation>
    <scope>NUCLEOTIDE SEQUENCE [LARGE SCALE GENOMIC DNA]</scope>
    <source>
        <strain evidence="5 6">36-1</strain>
    </source>
</reference>
<dbReference type="InterPro" id="IPR005645">
    <property type="entry name" value="FSH-like_dom"/>
</dbReference>
<dbReference type="Pfam" id="PF03959">
    <property type="entry name" value="FSH1"/>
    <property type="match status" value="1"/>
</dbReference>
<gene>
    <name evidence="5" type="ORF">PCL_08972</name>
</gene>
<proteinExistence type="inferred from homology"/>
<dbReference type="InterPro" id="IPR050593">
    <property type="entry name" value="LovG"/>
</dbReference>
<feature type="compositionally biased region" description="Polar residues" evidence="3">
    <location>
        <begin position="149"/>
        <end position="167"/>
    </location>
</feature>
<dbReference type="PANTHER" id="PTHR48070">
    <property type="entry name" value="ESTERASE OVCA2"/>
    <property type="match status" value="1"/>
</dbReference>
<evidence type="ECO:0000256" key="3">
    <source>
        <dbReference type="SAM" id="MobiDB-lite"/>
    </source>
</evidence>
<organism evidence="5 6">
    <name type="scientific">Purpureocillium lilacinum</name>
    <name type="common">Paecilomyces lilacinus</name>
    <dbReference type="NCBI Taxonomy" id="33203"/>
    <lineage>
        <taxon>Eukaryota</taxon>
        <taxon>Fungi</taxon>
        <taxon>Dikarya</taxon>
        <taxon>Ascomycota</taxon>
        <taxon>Pezizomycotina</taxon>
        <taxon>Sordariomycetes</taxon>
        <taxon>Hypocreomycetidae</taxon>
        <taxon>Hypocreales</taxon>
        <taxon>Ophiocordycipitaceae</taxon>
        <taxon>Purpureocillium</taxon>
    </lineage>
</organism>
<sequence length="585" mass="63858">MVSAETSDVGMSFQFAFIGSLEGISPYSRYTAMAIEVRRFPSCSFPSGKADALRHLEPTPRAACHNEVYGFAIMKTSFLLTGLAAATVAFARVYEGESESHLSPRAAVARSCMPSYLSSRTCDKVTTDNRRRVLDPTPQSMIDVPTSHPPSATQARQTPTMTRGTPSDPSLPRILCLHGGGTNGLVFRLQCRAIIAALKPHFRLVFADGPFASDPHPAIISVYGECRPFKSWQRCRSDDPEVTADESAAKIAAACRVAMDADKGGTGPWVAVLGFSQGAKMAASLLWSQERLRDEDSKATGDTTRPPLLGADFKFGVLVAGSPPTVSLDPRVRAPIPRFAVDAERPQLNLEEWPESSDGEHALHTIPTVHVHGVLDPGLERHRRLLETYCAEGTTRLVEWQGDHRLPIKSHDVKAVVDVLMEVARETVNLGTKKTQVKANVTRMPAFGYAVDVVDAPARVLPGNTAAWINATKPQLPDHPAQATGPTIPAKWDWSLKDGIVLARSSAMAWASLENLCYLAVLYVACTLVYQVVHYHFFHPLAKFPGPFWAGVTKLWLAYHNLIGDELETFGKLHEEYGTSHSLST</sequence>
<accession>A0A2U3EGP4</accession>
<dbReference type="Proteomes" id="UP000245956">
    <property type="component" value="Unassembled WGS sequence"/>
</dbReference>
<dbReference type="GO" id="GO:0005634">
    <property type="term" value="C:nucleus"/>
    <property type="evidence" value="ECO:0007669"/>
    <property type="project" value="TreeGrafter"/>
</dbReference>
<name>A0A2U3EGP4_PURLI</name>
<dbReference type="GO" id="GO:0016787">
    <property type="term" value="F:hydrolase activity"/>
    <property type="evidence" value="ECO:0007669"/>
    <property type="project" value="UniProtKB-KW"/>
</dbReference>
<comment type="caution">
    <text evidence="5">The sequence shown here is derived from an EMBL/GenBank/DDBJ whole genome shotgun (WGS) entry which is preliminary data.</text>
</comment>
<dbReference type="SUPFAM" id="SSF53474">
    <property type="entry name" value="alpha/beta-Hydrolases"/>
    <property type="match status" value="1"/>
</dbReference>